<evidence type="ECO:0000313" key="2">
    <source>
        <dbReference type="Proteomes" id="UP001177260"/>
    </source>
</evidence>
<name>A0ACC3BAZ2_9EURO</name>
<dbReference type="EMBL" id="JAOPJF010000011">
    <property type="protein sequence ID" value="KAK1147649.1"/>
    <property type="molecule type" value="Genomic_DNA"/>
</dbReference>
<sequence>MSGIDHHSVVGVSQVGLVAAIGGYVGPVIEAISTGLVTYVLGRYFKQVSEEPLLPTHRSHVVLGPSLEQTEALCKQNDVQIKDMKVKMQELEALVGALDASCQHSQECCLPRQRCRTDRSPGPSGGRS</sequence>
<comment type="caution">
    <text evidence="1">The sequence shown here is derived from an EMBL/GenBank/DDBJ whole genome shotgun (WGS) entry which is preliminary data.</text>
</comment>
<proteinExistence type="predicted"/>
<evidence type="ECO:0000313" key="1">
    <source>
        <dbReference type="EMBL" id="KAK1147649.1"/>
    </source>
</evidence>
<protein>
    <submittedName>
        <fullName evidence="1">Uncharacterized protein</fullName>
    </submittedName>
</protein>
<organism evidence="1 2">
    <name type="scientific">Aspergillus melleus</name>
    <dbReference type="NCBI Taxonomy" id="138277"/>
    <lineage>
        <taxon>Eukaryota</taxon>
        <taxon>Fungi</taxon>
        <taxon>Dikarya</taxon>
        <taxon>Ascomycota</taxon>
        <taxon>Pezizomycotina</taxon>
        <taxon>Eurotiomycetes</taxon>
        <taxon>Eurotiomycetidae</taxon>
        <taxon>Eurotiales</taxon>
        <taxon>Aspergillaceae</taxon>
        <taxon>Aspergillus</taxon>
        <taxon>Aspergillus subgen. Circumdati</taxon>
    </lineage>
</organism>
<keyword evidence="2" id="KW-1185">Reference proteome</keyword>
<reference evidence="1 2" key="1">
    <citation type="journal article" date="2023" name="ACS Omega">
        <title>Identification of the Neoaspergillic Acid Biosynthesis Gene Cluster by Establishing an In Vitro CRISPR-Ribonucleoprotein Genetic System in Aspergillus melleus.</title>
        <authorList>
            <person name="Yuan B."/>
            <person name="Grau M.F."/>
            <person name="Murata R.M."/>
            <person name="Torok T."/>
            <person name="Venkateswaran K."/>
            <person name="Stajich J.E."/>
            <person name="Wang C.C.C."/>
        </authorList>
    </citation>
    <scope>NUCLEOTIDE SEQUENCE [LARGE SCALE GENOMIC DNA]</scope>
    <source>
        <strain evidence="1 2">IMV 1140</strain>
    </source>
</reference>
<dbReference type="Proteomes" id="UP001177260">
    <property type="component" value="Unassembled WGS sequence"/>
</dbReference>
<accession>A0ACC3BAZ2</accession>
<gene>
    <name evidence="1" type="ORF">N8T08_000991</name>
</gene>